<dbReference type="Proteomes" id="UP001064048">
    <property type="component" value="Chromosome Z"/>
</dbReference>
<comment type="caution">
    <text evidence="1">The sequence shown here is derived from an EMBL/GenBank/DDBJ whole genome shotgun (WGS) entry which is preliminary data.</text>
</comment>
<accession>A0ACC0K4U3</accession>
<protein>
    <submittedName>
        <fullName evidence="1">Uncharacterized protein</fullName>
    </submittedName>
</protein>
<proteinExistence type="predicted"/>
<reference evidence="1 2" key="1">
    <citation type="journal article" date="2022" name="Genome Biol. Evol.">
        <title>The Spruce Budworm Genome: Reconstructing the Evolutionary History of Antifreeze Proteins.</title>
        <authorList>
            <person name="Beliveau C."/>
            <person name="Gagne P."/>
            <person name="Picq S."/>
            <person name="Vernygora O."/>
            <person name="Keeling C.I."/>
            <person name="Pinkney K."/>
            <person name="Doucet D."/>
            <person name="Wen F."/>
            <person name="Johnston J.S."/>
            <person name="Maaroufi H."/>
            <person name="Boyle B."/>
            <person name="Laroche J."/>
            <person name="Dewar K."/>
            <person name="Juretic N."/>
            <person name="Blackburn G."/>
            <person name="Nisole A."/>
            <person name="Brunet B."/>
            <person name="Brandao M."/>
            <person name="Lumley L."/>
            <person name="Duan J."/>
            <person name="Quan G."/>
            <person name="Lucarotti C.J."/>
            <person name="Roe A.D."/>
            <person name="Sperling F.A.H."/>
            <person name="Levesque R.C."/>
            <person name="Cusson M."/>
        </authorList>
    </citation>
    <scope>NUCLEOTIDE SEQUENCE [LARGE SCALE GENOMIC DNA]</scope>
    <source>
        <strain evidence="1">Glfc:IPQL:Cfum</strain>
    </source>
</reference>
<evidence type="ECO:0000313" key="2">
    <source>
        <dbReference type="Proteomes" id="UP001064048"/>
    </source>
</evidence>
<evidence type="ECO:0000313" key="1">
    <source>
        <dbReference type="EMBL" id="KAI8431275.1"/>
    </source>
</evidence>
<name>A0ACC0K4U3_CHOFU</name>
<sequence length="110" mass="12391">MKIIFYQSEVGASARASRSGPIVIYLTYALYIGLQSLLLARAEETLEGRAERPYTMIKPKRKLMAIAATQPAQRLVLAKPGGSWEEEPTTVPIKFKPYYDVMKSLIKLKE</sequence>
<keyword evidence="2" id="KW-1185">Reference proteome</keyword>
<organism evidence="1 2">
    <name type="scientific">Choristoneura fumiferana</name>
    <name type="common">Spruce budworm moth</name>
    <name type="synonym">Archips fumiferana</name>
    <dbReference type="NCBI Taxonomy" id="7141"/>
    <lineage>
        <taxon>Eukaryota</taxon>
        <taxon>Metazoa</taxon>
        <taxon>Ecdysozoa</taxon>
        <taxon>Arthropoda</taxon>
        <taxon>Hexapoda</taxon>
        <taxon>Insecta</taxon>
        <taxon>Pterygota</taxon>
        <taxon>Neoptera</taxon>
        <taxon>Endopterygota</taxon>
        <taxon>Lepidoptera</taxon>
        <taxon>Glossata</taxon>
        <taxon>Ditrysia</taxon>
        <taxon>Tortricoidea</taxon>
        <taxon>Tortricidae</taxon>
        <taxon>Tortricinae</taxon>
        <taxon>Choristoneura</taxon>
    </lineage>
</organism>
<gene>
    <name evidence="1" type="ORF">MSG28_001301</name>
</gene>
<dbReference type="EMBL" id="CM046131">
    <property type="protein sequence ID" value="KAI8431275.1"/>
    <property type="molecule type" value="Genomic_DNA"/>
</dbReference>